<evidence type="ECO:0000313" key="3">
    <source>
        <dbReference type="Proteomes" id="UP000467840"/>
    </source>
</evidence>
<accession>A0A6A6K3D2</accession>
<dbReference type="PANTHER" id="PTHR35103:SF1">
    <property type="entry name" value="OS06G0115700 PROTEIN"/>
    <property type="match status" value="1"/>
</dbReference>
<protein>
    <submittedName>
        <fullName evidence="2">Uncharacterized protein</fullName>
    </submittedName>
</protein>
<name>A0A6A6K3D2_HEVBR</name>
<reference evidence="2 3" key="1">
    <citation type="journal article" date="2020" name="Mol. Plant">
        <title>The Chromosome-Based Rubber Tree Genome Provides New Insights into Spurge Genome Evolution and Rubber Biosynthesis.</title>
        <authorList>
            <person name="Liu J."/>
            <person name="Shi C."/>
            <person name="Shi C.C."/>
            <person name="Li W."/>
            <person name="Zhang Q.J."/>
            <person name="Zhang Y."/>
            <person name="Li K."/>
            <person name="Lu H.F."/>
            <person name="Shi C."/>
            <person name="Zhu S.T."/>
            <person name="Xiao Z.Y."/>
            <person name="Nan H."/>
            <person name="Yue Y."/>
            <person name="Zhu X.G."/>
            <person name="Wu Y."/>
            <person name="Hong X.N."/>
            <person name="Fan G.Y."/>
            <person name="Tong Y."/>
            <person name="Zhang D."/>
            <person name="Mao C.L."/>
            <person name="Liu Y.L."/>
            <person name="Hao S.J."/>
            <person name="Liu W.Q."/>
            <person name="Lv M.Q."/>
            <person name="Zhang H.B."/>
            <person name="Liu Y."/>
            <person name="Hu-Tang G.R."/>
            <person name="Wang J.P."/>
            <person name="Wang J.H."/>
            <person name="Sun Y.H."/>
            <person name="Ni S.B."/>
            <person name="Chen W.B."/>
            <person name="Zhang X.C."/>
            <person name="Jiao Y.N."/>
            <person name="Eichler E.E."/>
            <person name="Li G.H."/>
            <person name="Liu X."/>
            <person name="Gao L.Z."/>
        </authorList>
    </citation>
    <scope>NUCLEOTIDE SEQUENCE [LARGE SCALE GENOMIC DNA]</scope>
    <source>
        <strain evidence="3">cv. GT1</strain>
        <tissue evidence="2">Leaf</tissue>
    </source>
</reference>
<dbReference type="Proteomes" id="UP000467840">
    <property type="component" value="Unassembled WGS sequence"/>
</dbReference>
<dbReference type="AlphaFoldDB" id="A0A6A6K3D2"/>
<feature type="region of interest" description="Disordered" evidence="1">
    <location>
        <begin position="84"/>
        <end position="122"/>
    </location>
</feature>
<keyword evidence="3" id="KW-1185">Reference proteome</keyword>
<organism evidence="2 3">
    <name type="scientific">Hevea brasiliensis</name>
    <name type="common">Para rubber tree</name>
    <name type="synonym">Siphonia brasiliensis</name>
    <dbReference type="NCBI Taxonomy" id="3981"/>
    <lineage>
        <taxon>Eukaryota</taxon>
        <taxon>Viridiplantae</taxon>
        <taxon>Streptophyta</taxon>
        <taxon>Embryophyta</taxon>
        <taxon>Tracheophyta</taxon>
        <taxon>Spermatophyta</taxon>
        <taxon>Magnoliopsida</taxon>
        <taxon>eudicotyledons</taxon>
        <taxon>Gunneridae</taxon>
        <taxon>Pentapetalae</taxon>
        <taxon>rosids</taxon>
        <taxon>fabids</taxon>
        <taxon>Malpighiales</taxon>
        <taxon>Euphorbiaceae</taxon>
        <taxon>Crotonoideae</taxon>
        <taxon>Micrandreae</taxon>
        <taxon>Hevea</taxon>
    </lineage>
</organism>
<feature type="compositionally biased region" description="Basic and acidic residues" evidence="1">
    <location>
        <begin position="102"/>
        <end position="112"/>
    </location>
</feature>
<feature type="region of interest" description="Disordered" evidence="1">
    <location>
        <begin position="219"/>
        <end position="241"/>
    </location>
</feature>
<evidence type="ECO:0000313" key="2">
    <source>
        <dbReference type="EMBL" id="KAF2283232.1"/>
    </source>
</evidence>
<gene>
    <name evidence="2" type="ORF">GH714_043584</name>
</gene>
<proteinExistence type="predicted"/>
<dbReference type="PANTHER" id="PTHR35103">
    <property type="entry name" value="OS06G0115700 PROTEIN"/>
    <property type="match status" value="1"/>
</dbReference>
<evidence type="ECO:0000256" key="1">
    <source>
        <dbReference type="SAM" id="MobiDB-lite"/>
    </source>
</evidence>
<sequence>MVVSLGPGKFYGSSLPRPRIYTDVKLNPDRVDPPVPVMDPLLSWAEEAHWSMGGLSFKRLRLQGRIEGNVNKLRKHREKLAKLQVSNSPKVSRGPLPSGVKGKNENNRKRVGSDSPPPAPMVTKRRRFMDLFDEDSEEEEQQVTEKVGAAGKKKPVRKLVGDFEKVAKENDVNKIGKTSDAVRVSTRRRGLEKGGTGVVGDAVMKVVEELNREDFGVKKLKGGKKGKSDGENGSSSGNCVRTSPRLAKQSFLVSEIDVHENKGLVFLECIFHNTLAKFYEYSLPC</sequence>
<comment type="caution">
    <text evidence="2">The sequence shown here is derived from an EMBL/GenBank/DDBJ whole genome shotgun (WGS) entry which is preliminary data.</text>
</comment>
<dbReference type="EMBL" id="JAAGAX010000020">
    <property type="protein sequence ID" value="KAF2283232.1"/>
    <property type="molecule type" value="Genomic_DNA"/>
</dbReference>